<reference evidence="4" key="1">
    <citation type="journal article" date="2019" name="Int. J. Syst. Evol. Microbiol.">
        <title>The Global Catalogue of Microorganisms (GCM) 10K type strain sequencing project: providing services to taxonomists for standard genome sequencing and annotation.</title>
        <authorList>
            <consortium name="The Broad Institute Genomics Platform"/>
            <consortium name="The Broad Institute Genome Sequencing Center for Infectious Disease"/>
            <person name="Wu L."/>
            <person name="Ma J."/>
        </authorList>
    </citation>
    <scope>NUCLEOTIDE SEQUENCE [LARGE SCALE GENOMIC DNA]</scope>
    <source>
        <strain evidence="4">CCUG 60022</strain>
    </source>
</reference>
<dbReference type="EMBL" id="JBHTIC010000020">
    <property type="protein sequence ID" value="MFD0763023.1"/>
    <property type="molecule type" value="Genomic_DNA"/>
</dbReference>
<comment type="caution">
    <text evidence="3">The sequence shown here is derived from an EMBL/GenBank/DDBJ whole genome shotgun (WGS) entry which is preliminary data.</text>
</comment>
<keyword evidence="1" id="KW-0732">Signal</keyword>
<name>A0ABW2ZAN1_9FLAO</name>
<dbReference type="Proteomes" id="UP001597032">
    <property type="component" value="Unassembled WGS sequence"/>
</dbReference>
<dbReference type="Pfam" id="PF13899">
    <property type="entry name" value="Thioredoxin_7"/>
    <property type="match status" value="1"/>
</dbReference>
<feature type="domain" description="Thioredoxin" evidence="2">
    <location>
        <begin position="7"/>
        <end position="163"/>
    </location>
</feature>
<keyword evidence="4" id="KW-1185">Reference proteome</keyword>
<gene>
    <name evidence="3" type="ORF">ACFQZW_13120</name>
</gene>
<evidence type="ECO:0000313" key="3">
    <source>
        <dbReference type="EMBL" id="MFD0763023.1"/>
    </source>
</evidence>
<organism evidence="3 4">
    <name type="scientific">Lutibacter aestuarii</name>
    <dbReference type="NCBI Taxonomy" id="861111"/>
    <lineage>
        <taxon>Bacteria</taxon>
        <taxon>Pseudomonadati</taxon>
        <taxon>Bacteroidota</taxon>
        <taxon>Flavobacteriia</taxon>
        <taxon>Flavobacteriales</taxon>
        <taxon>Flavobacteriaceae</taxon>
        <taxon>Lutibacter</taxon>
    </lineage>
</organism>
<dbReference type="Gene3D" id="3.40.30.10">
    <property type="entry name" value="Glutaredoxin"/>
    <property type="match status" value="1"/>
</dbReference>
<feature type="signal peptide" evidence="1">
    <location>
        <begin position="1"/>
        <end position="21"/>
    </location>
</feature>
<feature type="chain" id="PRO_5046400471" evidence="1">
    <location>
        <begin position="22"/>
        <end position="185"/>
    </location>
</feature>
<dbReference type="SUPFAM" id="SSF52833">
    <property type="entry name" value="Thioredoxin-like"/>
    <property type="match status" value="1"/>
</dbReference>
<dbReference type="PROSITE" id="PS51352">
    <property type="entry name" value="THIOREDOXIN_2"/>
    <property type="match status" value="1"/>
</dbReference>
<sequence length="185" mass="20906">MNIKSITILTLTILFFNITSAQEKPEPAKEVLSNAFDQAKKTNKNVFVMFKASWCGWCKKMDASIKDETTKNLFNKNYVIEQLVVKEATNKKNLENLGADEILSKYGGDKSGIPYWLIFDPNGNLLADSKMVEGELVLKEKGNNIGCPGTQEEVDAFIYKLKETSTLTNEELKIISKRFRQNSSH</sequence>
<accession>A0ABW2ZAN1</accession>
<evidence type="ECO:0000259" key="2">
    <source>
        <dbReference type="PROSITE" id="PS51352"/>
    </source>
</evidence>
<evidence type="ECO:0000313" key="4">
    <source>
        <dbReference type="Proteomes" id="UP001597032"/>
    </source>
</evidence>
<dbReference type="RefSeq" id="WP_386783602.1">
    <property type="nucleotide sequence ID" value="NZ_JBHTIC010000020.1"/>
</dbReference>
<protein>
    <submittedName>
        <fullName evidence="3">Thioredoxin family protein</fullName>
    </submittedName>
</protein>
<dbReference type="InterPro" id="IPR036249">
    <property type="entry name" value="Thioredoxin-like_sf"/>
</dbReference>
<proteinExistence type="predicted"/>
<evidence type="ECO:0000256" key="1">
    <source>
        <dbReference type="SAM" id="SignalP"/>
    </source>
</evidence>
<dbReference type="InterPro" id="IPR013766">
    <property type="entry name" value="Thioredoxin_domain"/>
</dbReference>